<dbReference type="InterPro" id="IPR001296">
    <property type="entry name" value="Glyco_trans_1"/>
</dbReference>
<dbReference type="EMBL" id="VSIX01000056">
    <property type="protein sequence ID" value="TYB31086.1"/>
    <property type="molecule type" value="Genomic_DNA"/>
</dbReference>
<name>A0A5D0MDL4_9BACT</name>
<reference evidence="3" key="1">
    <citation type="submission" date="2019-08" db="EMBL/GenBank/DDBJ databases">
        <title>Genomic characterization of a novel candidate phylum (ARYD3) from a high temperature, high salinity tertiary oil reservoir in north central Oklahoma, USA.</title>
        <authorList>
            <person name="Youssef N.H."/>
            <person name="Yadav A."/>
            <person name="Elshahed M.S."/>
        </authorList>
    </citation>
    <scope>NUCLEOTIDE SEQUENCE [LARGE SCALE GENOMIC DNA]</scope>
    <source>
        <strain evidence="3">ARYD3</strain>
    </source>
</reference>
<dbReference type="GO" id="GO:0016757">
    <property type="term" value="F:glycosyltransferase activity"/>
    <property type="evidence" value="ECO:0007669"/>
    <property type="project" value="InterPro"/>
</dbReference>
<dbReference type="SUPFAM" id="SSF53756">
    <property type="entry name" value="UDP-Glycosyltransferase/glycogen phosphorylase"/>
    <property type="match status" value="1"/>
</dbReference>
<feature type="domain" description="Glycosyl transferase family 1" evidence="1">
    <location>
        <begin position="280"/>
        <end position="449"/>
    </location>
</feature>
<dbReference type="Proteomes" id="UP000324143">
    <property type="component" value="Unassembled WGS sequence"/>
</dbReference>
<sequence>MKICIIAEGCFPYISGGVSSWVHKIIRNLKQHEFEILSIMPAYTDQLEYKYDIPSNVNSIKTIYLKDYKKKFDPRPRNFDPSLNKDEKESIEKFLKIDDEINWQLFSNTISDPKKTGNPIQFIHSELFWNMMKNYYYQEFEDEGFTEFFWTFRAMFLFFMTLMQQEVQEADIYHSVSTGYSGFLGLIQKFKRNKPFLVTEHGIYAREREEEIIQSSWVRGIYKKIWIKFFYFIARGAYQNAEKVISLYERNKQFQIQHGADSKKTFVIPNGVDISKYKIKRKEHESFNIGAVLRIVPIKDVKTLLRAYKMVRDEIDNTRLYLIGPYDENTEYYNECLSLISKLELANNIIITGKVKVIDYLDRLDTMVLTSISEGQPLVILEAMAAKIPFVATDVGSCRELLYGDGRDNFGRAGIVVEPVSPIQTAKAIIDIYKDEKRRIKMGENGRKRIEKYYRIEFLINEYDNIYKKIGS</sequence>
<dbReference type="PANTHER" id="PTHR12526">
    <property type="entry name" value="GLYCOSYLTRANSFERASE"/>
    <property type="match status" value="1"/>
</dbReference>
<dbReference type="InterPro" id="IPR022622">
    <property type="entry name" value="DUF3492"/>
</dbReference>
<dbReference type="NCBIfam" id="NF038011">
    <property type="entry name" value="PelF"/>
    <property type="match status" value="1"/>
</dbReference>
<evidence type="ECO:0000313" key="4">
    <source>
        <dbReference type="Proteomes" id="UP000324143"/>
    </source>
</evidence>
<gene>
    <name evidence="3" type="ORF">FXF47_05890</name>
</gene>
<evidence type="ECO:0000259" key="1">
    <source>
        <dbReference type="Pfam" id="PF00534"/>
    </source>
</evidence>
<organism evidence="3 4">
    <name type="scientific">Candidatus Mcinerneyibacterium aminivorans</name>
    <dbReference type="NCBI Taxonomy" id="2703815"/>
    <lineage>
        <taxon>Bacteria</taxon>
        <taxon>Candidatus Macinerneyibacteriota</taxon>
        <taxon>Candidatus Mcinerneyibacteria</taxon>
        <taxon>Candidatus Mcinerneyibacteriales</taxon>
        <taxon>Candidatus Mcinerneyibacteriaceae</taxon>
        <taxon>Candidatus Mcinerneyibacterium</taxon>
    </lineage>
</organism>
<dbReference type="Pfam" id="PF11997">
    <property type="entry name" value="DUF3492"/>
    <property type="match status" value="1"/>
</dbReference>
<protein>
    <submittedName>
        <fullName evidence="3">DUF3492 domain-containing protein</fullName>
    </submittedName>
</protein>
<accession>A0A5D0MDL4</accession>
<proteinExistence type="predicted"/>
<dbReference type="Gene3D" id="3.40.50.2000">
    <property type="entry name" value="Glycogen Phosphorylase B"/>
    <property type="match status" value="2"/>
</dbReference>
<dbReference type="InterPro" id="IPR047691">
    <property type="entry name" value="PelF-like"/>
</dbReference>
<comment type="caution">
    <text evidence="3">The sequence shown here is derived from an EMBL/GenBank/DDBJ whole genome shotgun (WGS) entry which is preliminary data.</text>
</comment>
<keyword evidence="4" id="KW-1185">Reference proteome</keyword>
<dbReference type="PANTHER" id="PTHR12526:SF608">
    <property type="entry name" value="PELF"/>
    <property type="match status" value="1"/>
</dbReference>
<feature type="domain" description="DUF3492" evidence="2">
    <location>
        <begin position="1"/>
        <end position="262"/>
    </location>
</feature>
<dbReference type="Pfam" id="PF00534">
    <property type="entry name" value="Glycos_transf_1"/>
    <property type="match status" value="1"/>
</dbReference>
<evidence type="ECO:0000313" key="3">
    <source>
        <dbReference type="EMBL" id="TYB31086.1"/>
    </source>
</evidence>
<evidence type="ECO:0000259" key="2">
    <source>
        <dbReference type="Pfam" id="PF11997"/>
    </source>
</evidence>
<dbReference type="AlphaFoldDB" id="A0A5D0MDL4"/>